<evidence type="ECO:0000313" key="3">
    <source>
        <dbReference type="EMBL" id="OAD74427.1"/>
    </source>
</evidence>
<evidence type="ECO:0000256" key="1">
    <source>
        <dbReference type="SAM" id="MobiDB-lite"/>
    </source>
</evidence>
<feature type="compositionally biased region" description="Polar residues" evidence="1">
    <location>
        <begin position="83"/>
        <end position="94"/>
    </location>
</feature>
<dbReference type="AlphaFoldDB" id="A0A162PN49"/>
<feature type="region of interest" description="Disordered" evidence="1">
    <location>
        <begin position="174"/>
        <end position="201"/>
    </location>
</feature>
<keyword evidence="4" id="KW-1185">Reference proteome</keyword>
<dbReference type="OrthoDB" id="2287234at2759"/>
<reference evidence="4" key="1">
    <citation type="submission" date="2015-06" db="EMBL/GenBank/DDBJ databases">
        <title>Expansion of signal transduction pathways in fungi by whole-genome duplication.</title>
        <authorList>
            <consortium name="DOE Joint Genome Institute"/>
            <person name="Corrochano L.M."/>
            <person name="Kuo A."/>
            <person name="Marcet-Houben M."/>
            <person name="Polaino S."/>
            <person name="Salamov A."/>
            <person name="Villalobos J.M."/>
            <person name="Alvarez M.I."/>
            <person name="Avalos J."/>
            <person name="Benito E.P."/>
            <person name="Benoit I."/>
            <person name="Burger G."/>
            <person name="Camino L.P."/>
            <person name="Canovas D."/>
            <person name="Cerda-Olmedo E."/>
            <person name="Cheng J.-F."/>
            <person name="Dominguez A."/>
            <person name="Elias M."/>
            <person name="Eslava A.P."/>
            <person name="Glaser F."/>
            <person name="Grimwood J."/>
            <person name="Gutierrez G."/>
            <person name="Heitman J."/>
            <person name="Henrissat B."/>
            <person name="Iturriaga E.A."/>
            <person name="Lang B.F."/>
            <person name="Lavin J.L."/>
            <person name="Lee S."/>
            <person name="Li W."/>
            <person name="Lindquist E."/>
            <person name="Lopez-Garcia S."/>
            <person name="Luque E.M."/>
            <person name="Marcos A.T."/>
            <person name="Martin J."/>
            <person name="McCluskey K."/>
            <person name="Medina H.R."/>
            <person name="Miralles-Duran A."/>
            <person name="Miyazaki A."/>
            <person name="Munoz-Torres E."/>
            <person name="Oguiza J.A."/>
            <person name="Ohm R."/>
            <person name="Olmedo M."/>
            <person name="Orejas M."/>
            <person name="Ortiz-Castellanos L."/>
            <person name="Pisabarro A.G."/>
            <person name="Rodriguez-Romero J."/>
            <person name="Ruiz-Herrera J."/>
            <person name="Ruiz-Vazquez R."/>
            <person name="Sanz C."/>
            <person name="Schackwitz W."/>
            <person name="Schmutz J."/>
            <person name="Shahriari M."/>
            <person name="Shelest E."/>
            <person name="Silva-Franco F."/>
            <person name="Soanes D."/>
            <person name="Syed K."/>
            <person name="Tagua V.G."/>
            <person name="Talbot N.J."/>
            <person name="Thon M."/>
            <person name="De vries R.P."/>
            <person name="Wiebenga A."/>
            <person name="Yadav J.S."/>
            <person name="Braun E.L."/>
            <person name="Baker S."/>
            <person name="Garre V."/>
            <person name="Horwitz B."/>
            <person name="Torres-Martinez S."/>
            <person name="Idnurm A."/>
            <person name="Herrera-Estrella A."/>
            <person name="Gabaldon T."/>
            <person name="Grigoriev I.V."/>
        </authorList>
    </citation>
    <scope>NUCLEOTIDE SEQUENCE [LARGE SCALE GENOMIC DNA]</scope>
    <source>
        <strain evidence="4">NRRL 1555(-)</strain>
    </source>
</reference>
<accession>A0A162PN49</accession>
<dbReference type="InParanoid" id="A0A162PN49"/>
<feature type="compositionally biased region" description="Polar residues" evidence="1">
    <location>
        <begin position="178"/>
        <end position="189"/>
    </location>
</feature>
<dbReference type="GeneID" id="28996637"/>
<name>A0A162PN49_PHYB8</name>
<keyword evidence="2" id="KW-0472">Membrane</keyword>
<sequence>MSRFFSRKEKMTLNLDNEVERKTRDSERTTVLTPLQPNIAIAQPVISGPIVMQPISPLPNIAKSPTQHYTIPSPYSIRETTHRPATSTCSTPLSPTFKPINSPRTLSSTQTTFINVDHTSLPKAGLPSDYRPPLYSAADLSYNSSVASNASTSSNTSTSSYSVSYFSDFSPTGPNFPVSRNSQQRSFASYSREDSIDPQQFYKKTSLRNKPSPLTLDSKTDRISRQQPIAPYSSIGSCLAPAGFGSQAKDINTISPDKTSTSHLVMAIFPVEDYDTKDTMKILFDSNIGSMQGDKAIERTSYWEVDGISDLVTLVQFPDPNIVIDNQTADYMDNLLGYCLGLTSIIIMVSTYIAVFEIETLYELTDHLVTTMETIDPSSSWWSRVLIVFDDKETQTTEVSNHRATVLNISLPCIRERHALEKTPSCLFINSRVSDFLDAADYDKYQQEAQRVLRHLVQVHHQNGWWRGSLYSGNVEQEEFSSSEEDIAFATVIEPKKREPLPRNKVSSVQRKFTKKNGYRSQNEILEFRYSLPGS</sequence>
<dbReference type="RefSeq" id="XP_018292467.1">
    <property type="nucleotide sequence ID" value="XM_018435731.1"/>
</dbReference>
<evidence type="ECO:0000256" key="2">
    <source>
        <dbReference type="SAM" id="Phobius"/>
    </source>
</evidence>
<evidence type="ECO:0000313" key="4">
    <source>
        <dbReference type="Proteomes" id="UP000077315"/>
    </source>
</evidence>
<proteinExistence type="predicted"/>
<keyword evidence="2" id="KW-1133">Transmembrane helix</keyword>
<keyword evidence="2" id="KW-0812">Transmembrane</keyword>
<feature type="transmembrane region" description="Helical" evidence="2">
    <location>
        <begin position="335"/>
        <end position="355"/>
    </location>
</feature>
<organism evidence="3 4">
    <name type="scientific">Phycomyces blakesleeanus (strain ATCC 8743b / DSM 1359 / FGSC 10004 / NBRC 33097 / NRRL 1555)</name>
    <dbReference type="NCBI Taxonomy" id="763407"/>
    <lineage>
        <taxon>Eukaryota</taxon>
        <taxon>Fungi</taxon>
        <taxon>Fungi incertae sedis</taxon>
        <taxon>Mucoromycota</taxon>
        <taxon>Mucoromycotina</taxon>
        <taxon>Mucoromycetes</taxon>
        <taxon>Mucorales</taxon>
        <taxon>Phycomycetaceae</taxon>
        <taxon>Phycomyces</taxon>
    </lineage>
</organism>
<feature type="region of interest" description="Disordered" evidence="1">
    <location>
        <begin position="79"/>
        <end position="102"/>
    </location>
</feature>
<dbReference type="Proteomes" id="UP000077315">
    <property type="component" value="Unassembled WGS sequence"/>
</dbReference>
<dbReference type="VEuPathDB" id="FungiDB:PHYBLDRAFT_167841"/>
<gene>
    <name evidence="3" type="ORF">PHYBLDRAFT_167841</name>
</gene>
<dbReference type="EMBL" id="KV440979">
    <property type="protein sequence ID" value="OAD74427.1"/>
    <property type="molecule type" value="Genomic_DNA"/>
</dbReference>
<dbReference type="STRING" id="763407.A0A162PN49"/>
<protein>
    <submittedName>
        <fullName evidence="3">Uncharacterized protein</fullName>
    </submittedName>
</protein>